<gene>
    <name evidence="2" type="ORF">DERYTH_LOCUS2738</name>
</gene>
<feature type="compositionally biased region" description="Polar residues" evidence="1">
    <location>
        <begin position="1"/>
        <end position="25"/>
    </location>
</feature>
<protein>
    <submittedName>
        <fullName evidence="2">1754_t:CDS:1</fullName>
    </submittedName>
</protein>
<dbReference type="Proteomes" id="UP000789405">
    <property type="component" value="Unassembled WGS sequence"/>
</dbReference>
<feature type="region of interest" description="Disordered" evidence="1">
    <location>
        <begin position="130"/>
        <end position="208"/>
    </location>
</feature>
<organism evidence="2 3">
    <name type="scientific">Dentiscutata erythropus</name>
    <dbReference type="NCBI Taxonomy" id="1348616"/>
    <lineage>
        <taxon>Eukaryota</taxon>
        <taxon>Fungi</taxon>
        <taxon>Fungi incertae sedis</taxon>
        <taxon>Mucoromycota</taxon>
        <taxon>Glomeromycotina</taxon>
        <taxon>Glomeromycetes</taxon>
        <taxon>Diversisporales</taxon>
        <taxon>Gigasporaceae</taxon>
        <taxon>Dentiscutata</taxon>
    </lineage>
</organism>
<name>A0A9N9EZC8_9GLOM</name>
<accession>A0A9N9EZC8</accession>
<proteinExistence type="predicted"/>
<evidence type="ECO:0000313" key="3">
    <source>
        <dbReference type="Proteomes" id="UP000789405"/>
    </source>
</evidence>
<sequence>MTTTKTSAITNRSNNSKSPSYNLKTRGTHARVQRVKVATVGKPNNSSEKQQHRNCLRCKESDISVKTLTERVARIENLVNALSKTTQNLFKRDDKLSWRLKGLDLTTCSLEELQKLVITTTSIMISQNDKLHTTTTPSNLTVPNVSRKPGRKHSYKPQPTSPIIHSEPMEDPTSASSHVTFVKSAPPKLGRTKSLRKDSGYVESKQTD</sequence>
<dbReference type="EMBL" id="CAJVPY010000900">
    <property type="protein sequence ID" value="CAG8497739.1"/>
    <property type="molecule type" value="Genomic_DNA"/>
</dbReference>
<feature type="compositionally biased region" description="Polar residues" evidence="1">
    <location>
        <begin position="130"/>
        <end position="144"/>
    </location>
</feature>
<feature type="region of interest" description="Disordered" evidence="1">
    <location>
        <begin position="1"/>
        <end position="26"/>
    </location>
</feature>
<dbReference type="AlphaFoldDB" id="A0A9N9EZC8"/>
<evidence type="ECO:0000313" key="2">
    <source>
        <dbReference type="EMBL" id="CAG8497739.1"/>
    </source>
</evidence>
<reference evidence="2" key="1">
    <citation type="submission" date="2021-06" db="EMBL/GenBank/DDBJ databases">
        <authorList>
            <person name="Kallberg Y."/>
            <person name="Tangrot J."/>
            <person name="Rosling A."/>
        </authorList>
    </citation>
    <scope>NUCLEOTIDE SEQUENCE</scope>
    <source>
        <strain evidence="2">MA453B</strain>
    </source>
</reference>
<dbReference type="OrthoDB" id="2340102at2759"/>
<keyword evidence="3" id="KW-1185">Reference proteome</keyword>
<evidence type="ECO:0000256" key="1">
    <source>
        <dbReference type="SAM" id="MobiDB-lite"/>
    </source>
</evidence>
<feature type="compositionally biased region" description="Basic and acidic residues" evidence="1">
    <location>
        <begin position="195"/>
        <end position="208"/>
    </location>
</feature>
<comment type="caution">
    <text evidence="2">The sequence shown here is derived from an EMBL/GenBank/DDBJ whole genome shotgun (WGS) entry which is preliminary data.</text>
</comment>